<evidence type="ECO:0000256" key="3">
    <source>
        <dbReference type="ARBA" id="ARBA00022989"/>
    </source>
</evidence>
<proteinExistence type="predicted"/>
<dbReference type="AlphaFoldDB" id="A0A914RG35"/>
<name>A0A914RG35_PAREQ</name>
<protein>
    <submittedName>
        <fullName evidence="8">Amino acid transporter transmembrane domain-containing protein</fullName>
    </submittedName>
</protein>
<dbReference type="InterPro" id="IPR013057">
    <property type="entry name" value="AA_transpt_TM"/>
</dbReference>
<keyword evidence="3 5" id="KW-1133">Transmembrane helix</keyword>
<evidence type="ECO:0000256" key="4">
    <source>
        <dbReference type="ARBA" id="ARBA00023136"/>
    </source>
</evidence>
<keyword evidence="2 5" id="KW-0812">Transmembrane</keyword>
<evidence type="ECO:0000256" key="5">
    <source>
        <dbReference type="SAM" id="Phobius"/>
    </source>
</evidence>
<sequence>MVTFLMAVSIPHLEIMIPLVGVTSGTLCALVYPPIFEMITFWNDWKVKSF</sequence>
<evidence type="ECO:0000313" key="8">
    <source>
        <dbReference type="WBParaSite" id="PEQ_0000528001-mRNA-1"/>
    </source>
</evidence>
<feature type="transmembrane region" description="Helical" evidence="5">
    <location>
        <begin position="15"/>
        <end position="36"/>
    </location>
</feature>
<dbReference type="WBParaSite" id="PEQ_0000528001-mRNA-1">
    <property type="protein sequence ID" value="PEQ_0000528001-mRNA-1"/>
    <property type="gene ID" value="PEQ_0000528001"/>
</dbReference>
<dbReference type="Pfam" id="PF01490">
    <property type="entry name" value="Aa_trans"/>
    <property type="match status" value="1"/>
</dbReference>
<evidence type="ECO:0000313" key="7">
    <source>
        <dbReference type="Proteomes" id="UP000887564"/>
    </source>
</evidence>
<keyword evidence="4 5" id="KW-0472">Membrane</keyword>
<evidence type="ECO:0000259" key="6">
    <source>
        <dbReference type="Pfam" id="PF01490"/>
    </source>
</evidence>
<dbReference type="GO" id="GO:0016020">
    <property type="term" value="C:membrane"/>
    <property type="evidence" value="ECO:0007669"/>
    <property type="project" value="UniProtKB-SubCell"/>
</dbReference>
<evidence type="ECO:0000256" key="1">
    <source>
        <dbReference type="ARBA" id="ARBA00004370"/>
    </source>
</evidence>
<organism evidence="7 8">
    <name type="scientific">Parascaris equorum</name>
    <name type="common">Equine roundworm</name>
    <dbReference type="NCBI Taxonomy" id="6256"/>
    <lineage>
        <taxon>Eukaryota</taxon>
        <taxon>Metazoa</taxon>
        <taxon>Ecdysozoa</taxon>
        <taxon>Nematoda</taxon>
        <taxon>Chromadorea</taxon>
        <taxon>Rhabditida</taxon>
        <taxon>Spirurina</taxon>
        <taxon>Ascaridomorpha</taxon>
        <taxon>Ascaridoidea</taxon>
        <taxon>Ascarididae</taxon>
        <taxon>Parascaris</taxon>
    </lineage>
</organism>
<keyword evidence="7" id="KW-1185">Reference proteome</keyword>
<reference evidence="8" key="1">
    <citation type="submission" date="2022-11" db="UniProtKB">
        <authorList>
            <consortium name="WormBaseParasite"/>
        </authorList>
    </citation>
    <scope>IDENTIFICATION</scope>
</reference>
<dbReference type="Proteomes" id="UP000887564">
    <property type="component" value="Unplaced"/>
</dbReference>
<accession>A0A914RG35</accession>
<feature type="domain" description="Amino acid transporter transmembrane" evidence="6">
    <location>
        <begin position="1"/>
        <end position="47"/>
    </location>
</feature>
<comment type="subcellular location">
    <subcellularLocation>
        <location evidence="1">Membrane</location>
    </subcellularLocation>
</comment>
<evidence type="ECO:0000256" key="2">
    <source>
        <dbReference type="ARBA" id="ARBA00022692"/>
    </source>
</evidence>